<evidence type="ECO:0000313" key="2">
    <source>
        <dbReference type="Proteomes" id="UP001163321"/>
    </source>
</evidence>
<dbReference type="Proteomes" id="UP001163321">
    <property type="component" value="Chromosome 3"/>
</dbReference>
<name>A0ACC0WA76_9STRA</name>
<gene>
    <name evidence="1" type="ORF">PsorP6_007935</name>
</gene>
<keyword evidence="2" id="KW-1185">Reference proteome</keyword>
<protein>
    <submittedName>
        <fullName evidence="1">Uncharacterized protein</fullName>
    </submittedName>
</protein>
<comment type="caution">
    <text evidence="1">The sequence shown here is derived from an EMBL/GenBank/DDBJ whole genome shotgun (WGS) entry which is preliminary data.</text>
</comment>
<sequence length="238" mass="28062">MPFYEKDEWVSAANKELTVADVVADCLPVHDRVFNRQFFAEYRNRTFGKWSLRYAAAGNSERWAVEELRLHFGERVAFIFAFMHIYTKHLVPLTLACLVYYLAFRFMSSAPVLRKPRAPRPRRRGGSSFLVCWARETRWLVEKWHLVKYQNIVYERNDENPGFQYFRVKKHHVTHDMGKIPRQRQHPWIQLTILAFVLVCAVIQCLCLVPFIQRYAYAKNAPTCDACNGDTDDAYPCM</sequence>
<dbReference type="EMBL" id="CM047582">
    <property type="protein sequence ID" value="KAI9915728.1"/>
    <property type="molecule type" value="Genomic_DNA"/>
</dbReference>
<accession>A0ACC0WA76</accession>
<reference evidence="1 2" key="1">
    <citation type="journal article" date="2022" name="bioRxiv">
        <title>The genome of the oomycete Peronosclerospora sorghi, a cosmopolitan pathogen of maize and sorghum, is inflated with dispersed pseudogenes.</title>
        <authorList>
            <person name="Fletcher K."/>
            <person name="Martin F."/>
            <person name="Isakeit T."/>
            <person name="Cavanaugh K."/>
            <person name="Magill C."/>
            <person name="Michelmore R."/>
        </authorList>
    </citation>
    <scope>NUCLEOTIDE SEQUENCE [LARGE SCALE GENOMIC DNA]</scope>
    <source>
        <strain evidence="1">P6</strain>
    </source>
</reference>
<evidence type="ECO:0000313" key="1">
    <source>
        <dbReference type="EMBL" id="KAI9915728.1"/>
    </source>
</evidence>
<proteinExistence type="predicted"/>
<organism evidence="1 2">
    <name type="scientific">Peronosclerospora sorghi</name>
    <dbReference type="NCBI Taxonomy" id="230839"/>
    <lineage>
        <taxon>Eukaryota</taxon>
        <taxon>Sar</taxon>
        <taxon>Stramenopiles</taxon>
        <taxon>Oomycota</taxon>
        <taxon>Peronosporomycetes</taxon>
        <taxon>Peronosporales</taxon>
        <taxon>Peronosporaceae</taxon>
        <taxon>Peronosclerospora</taxon>
    </lineage>
</organism>